<feature type="transmembrane region" description="Helical" evidence="2">
    <location>
        <begin position="30"/>
        <end position="48"/>
    </location>
</feature>
<feature type="coiled-coil region" evidence="1">
    <location>
        <begin position="519"/>
        <end position="553"/>
    </location>
</feature>
<feature type="transmembrane region" description="Helical" evidence="2">
    <location>
        <begin position="305"/>
        <end position="323"/>
    </location>
</feature>
<dbReference type="SUPFAM" id="SSF50156">
    <property type="entry name" value="PDZ domain-like"/>
    <property type="match status" value="1"/>
</dbReference>
<protein>
    <recommendedName>
        <fullName evidence="3">Signal transduction histidine kinase internal region domain-containing protein</fullName>
    </recommendedName>
</protein>
<feature type="domain" description="Signal transduction histidine kinase internal region" evidence="3">
    <location>
        <begin position="543"/>
        <end position="620"/>
    </location>
</feature>
<feature type="transmembrane region" description="Helical" evidence="2">
    <location>
        <begin position="238"/>
        <end position="257"/>
    </location>
</feature>
<accession>A0A538TW42</accession>
<dbReference type="InterPro" id="IPR036034">
    <property type="entry name" value="PDZ_sf"/>
</dbReference>
<keyword evidence="1" id="KW-0175">Coiled coil</keyword>
<feature type="transmembrane region" description="Helical" evidence="2">
    <location>
        <begin position="377"/>
        <end position="396"/>
    </location>
</feature>
<evidence type="ECO:0000313" key="4">
    <source>
        <dbReference type="EMBL" id="TMQ67798.1"/>
    </source>
</evidence>
<dbReference type="PANTHER" id="PTHR34220:SF7">
    <property type="entry name" value="SENSOR HISTIDINE KINASE YPDA"/>
    <property type="match status" value="1"/>
</dbReference>
<dbReference type="AlphaFoldDB" id="A0A538TW42"/>
<dbReference type="InterPro" id="IPR036890">
    <property type="entry name" value="HATPase_C_sf"/>
</dbReference>
<name>A0A538TW42_UNCEI</name>
<keyword evidence="2" id="KW-1133">Transmembrane helix</keyword>
<dbReference type="GO" id="GO:0016020">
    <property type="term" value="C:membrane"/>
    <property type="evidence" value="ECO:0007669"/>
    <property type="project" value="InterPro"/>
</dbReference>
<keyword evidence="2" id="KW-0812">Transmembrane</keyword>
<dbReference type="Gene3D" id="3.30.565.10">
    <property type="entry name" value="Histidine kinase-like ATPase, C-terminal domain"/>
    <property type="match status" value="1"/>
</dbReference>
<dbReference type="EMBL" id="VBOY01000030">
    <property type="protein sequence ID" value="TMQ67798.1"/>
    <property type="molecule type" value="Genomic_DNA"/>
</dbReference>
<evidence type="ECO:0000256" key="2">
    <source>
        <dbReference type="SAM" id="Phobius"/>
    </source>
</evidence>
<sequence>MNGSSSALVEPLNPLWESRRVTHPYRLRRTLAAAGVLAVLALAAPRIAAYTPYARLGLTIMWTPRGNARVERVVGPPAQGLLKSGDVLVRMNGAPFLRPARATAFRPMLPKEPIRFDIMRAGRPMEVVVPPVRLTIWQRVRFLVFQLLAIVAALFVALALVWRRPDLGTALVFLWFASLQTLSSVHEFYRNPVVEPTGGFRLVMLGYTCLVCWAPSAFLHFLAVFPRSRWRPGARVRSVWFWLVFAGYLVPIGFVAVLLRTGQRPEEPFLAFESVALALGVASLVERYAGPARADWDPSRSQRALALAAASLYLAAAVLAWMLEGERGYWFFQFSLVRTLVMVVSLGLLLTPFMIAFLIARDPAFDPRRILERSLPYALLSGVLILLYLSIVLVGQRLFAEVTGEETMALNVVAALALAFAFAPLQRRLQCGLDRLFRRDPRVLHAALDRAGQELLGALKDDEIRASVEAGLARGLGRRPAVEWPEHEMPRLAPNEELPSGTRAAVENLLTQAGIRRENLALQQQRAAAERRAAELREAAARAELRALHAQVQPHFLFNALNALSYLTETDPPAAQRFTERLADMLRYTVEASERPAALLSDEIAFVEDYLGVARERYEGDLTFEYQGERDLLSAPVPPLLLQPLVENSLKHGMSPDRTRMALTLEGERDDGWLTLTFHDDGHGSSNGARGLGVGLENLEQRIRRFGGPDATVVAGPCREGGFAVRLRWRDPAPRVTQ</sequence>
<evidence type="ECO:0000256" key="1">
    <source>
        <dbReference type="SAM" id="Coils"/>
    </source>
</evidence>
<feature type="transmembrane region" description="Helical" evidence="2">
    <location>
        <begin position="167"/>
        <end position="185"/>
    </location>
</feature>
<organism evidence="4 5">
    <name type="scientific">Eiseniibacteriota bacterium</name>
    <dbReference type="NCBI Taxonomy" id="2212470"/>
    <lineage>
        <taxon>Bacteria</taxon>
        <taxon>Candidatus Eiseniibacteriota</taxon>
    </lineage>
</organism>
<dbReference type="InterPro" id="IPR050640">
    <property type="entry name" value="Bact_2-comp_sensor_kinase"/>
</dbReference>
<feature type="transmembrane region" description="Helical" evidence="2">
    <location>
        <begin position="205"/>
        <end position="226"/>
    </location>
</feature>
<dbReference type="Pfam" id="PF06580">
    <property type="entry name" value="His_kinase"/>
    <property type="match status" value="1"/>
</dbReference>
<proteinExistence type="predicted"/>
<feature type="transmembrane region" description="Helical" evidence="2">
    <location>
        <begin position="269"/>
        <end position="285"/>
    </location>
</feature>
<dbReference type="InterPro" id="IPR010559">
    <property type="entry name" value="Sig_transdc_His_kin_internal"/>
</dbReference>
<dbReference type="PANTHER" id="PTHR34220">
    <property type="entry name" value="SENSOR HISTIDINE KINASE YPDA"/>
    <property type="match status" value="1"/>
</dbReference>
<dbReference type="SUPFAM" id="SSF55874">
    <property type="entry name" value="ATPase domain of HSP90 chaperone/DNA topoisomerase II/histidine kinase"/>
    <property type="match status" value="1"/>
</dbReference>
<dbReference type="Proteomes" id="UP000316609">
    <property type="component" value="Unassembled WGS sequence"/>
</dbReference>
<reference evidence="4 5" key="1">
    <citation type="journal article" date="2019" name="Nat. Microbiol.">
        <title>Mediterranean grassland soil C-N compound turnover is dependent on rainfall and depth, and is mediated by genomically divergent microorganisms.</title>
        <authorList>
            <person name="Diamond S."/>
            <person name="Andeer P.F."/>
            <person name="Li Z."/>
            <person name="Crits-Christoph A."/>
            <person name="Burstein D."/>
            <person name="Anantharaman K."/>
            <person name="Lane K.R."/>
            <person name="Thomas B.C."/>
            <person name="Pan C."/>
            <person name="Northen T.R."/>
            <person name="Banfield J.F."/>
        </authorList>
    </citation>
    <scope>NUCLEOTIDE SEQUENCE [LARGE SCALE GENOMIC DNA]</scope>
    <source>
        <strain evidence="4">WS_8</strain>
    </source>
</reference>
<evidence type="ECO:0000313" key="5">
    <source>
        <dbReference type="Proteomes" id="UP000316609"/>
    </source>
</evidence>
<feature type="transmembrane region" description="Helical" evidence="2">
    <location>
        <begin position="408"/>
        <end position="425"/>
    </location>
</feature>
<comment type="caution">
    <text evidence="4">The sequence shown here is derived from an EMBL/GenBank/DDBJ whole genome shotgun (WGS) entry which is preliminary data.</text>
</comment>
<feature type="transmembrane region" description="Helical" evidence="2">
    <location>
        <begin position="140"/>
        <end position="160"/>
    </location>
</feature>
<feature type="transmembrane region" description="Helical" evidence="2">
    <location>
        <begin position="329"/>
        <end position="357"/>
    </location>
</feature>
<gene>
    <name evidence="4" type="ORF">E6K78_03445</name>
</gene>
<keyword evidence="2" id="KW-0472">Membrane</keyword>
<evidence type="ECO:0000259" key="3">
    <source>
        <dbReference type="Pfam" id="PF06580"/>
    </source>
</evidence>
<dbReference type="GO" id="GO:0000155">
    <property type="term" value="F:phosphorelay sensor kinase activity"/>
    <property type="evidence" value="ECO:0007669"/>
    <property type="project" value="InterPro"/>
</dbReference>